<dbReference type="InterPro" id="IPR040390">
    <property type="entry name" value="TIFY/JAZ"/>
</dbReference>
<feature type="region of interest" description="Disordered" evidence="1">
    <location>
        <begin position="156"/>
        <end position="177"/>
    </location>
</feature>
<dbReference type="Proteomes" id="UP000652761">
    <property type="component" value="Unassembled WGS sequence"/>
</dbReference>
<dbReference type="Pfam" id="PF09425">
    <property type="entry name" value="Jas_motif"/>
    <property type="match status" value="1"/>
</dbReference>
<evidence type="ECO:0000256" key="1">
    <source>
        <dbReference type="SAM" id="MobiDB-lite"/>
    </source>
</evidence>
<accession>A0A843VKP6</accession>
<dbReference type="PANTHER" id="PTHR33077:SF17">
    <property type="entry name" value="PROTEIN TIFY 5B"/>
    <property type="match status" value="1"/>
</dbReference>
<dbReference type="GO" id="GO:0009611">
    <property type="term" value="P:response to wounding"/>
    <property type="evidence" value="ECO:0007669"/>
    <property type="project" value="TreeGrafter"/>
</dbReference>
<keyword evidence="3" id="KW-1185">Reference proteome</keyword>
<dbReference type="GO" id="GO:0005634">
    <property type="term" value="C:nucleus"/>
    <property type="evidence" value="ECO:0007669"/>
    <property type="project" value="TreeGrafter"/>
</dbReference>
<dbReference type="PANTHER" id="PTHR33077">
    <property type="entry name" value="PROTEIN TIFY 4A-RELATED-RELATED"/>
    <property type="match status" value="1"/>
</dbReference>
<gene>
    <name evidence="2" type="ORF">Taro_028302</name>
</gene>
<dbReference type="EMBL" id="NMUH01001814">
    <property type="protein sequence ID" value="MQL95636.1"/>
    <property type="molecule type" value="Genomic_DNA"/>
</dbReference>
<dbReference type="GO" id="GO:2000022">
    <property type="term" value="P:regulation of jasmonic acid mediated signaling pathway"/>
    <property type="evidence" value="ECO:0007669"/>
    <property type="project" value="TreeGrafter"/>
</dbReference>
<proteinExistence type="predicted"/>
<name>A0A843VKP6_COLES</name>
<evidence type="ECO:0000313" key="2">
    <source>
        <dbReference type="EMBL" id="MQL95636.1"/>
    </source>
</evidence>
<dbReference type="InterPro" id="IPR018467">
    <property type="entry name" value="CCT_CS"/>
</dbReference>
<sequence>MGRVPFVSCTAAGDVDTELCLGIRPGSTIPRRLSTPPPSSSPRRQPLTIFYSDRICVCSVTAEEAGAVVAAAEVELDVRNLQSGSRCSPCSSSLSSVASVKEGNAPAAAAVEIEERLRAGLHAISLPRAEVSQAQLLLNTRSPMRRSLQRFLQKRKAGTAANTSPYARPFDRLHHPGDGQRCPRMFLL</sequence>
<reference evidence="2" key="1">
    <citation type="submission" date="2017-07" db="EMBL/GenBank/DDBJ databases">
        <title>Taro Niue Genome Assembly and Annotation.</title>
        <authorList>
            <person name="Atibalentja N."/>
            <person name="Keating K."/>
            <person name="Fields C.J."/>
        </authorList>
    </citation>
    <scope>NUCLEOTIDE SEQUENCE</scope>
    <source>
        <strain evidence="2">Niue_2</strain>
        <tissue evidence="2">Leaf</tissue>
    </source>
</reference>
<protein>
    <submittedName>
        <fullName evidence="2">Uncharacterized protein</fullName>
    </submittedName>
</protein>
<evidence type="ECO:0000313" key="3">
    <source>
        <dbReference type="Proteomes" id="UP000652761"/>
    </source>
</evidence>
<dbReference type="AlphaFoldDB" id="A0A843VKP6"/>
<organism evidence="2 3">
    <name type="scientific">Colocasia esculenta</name>
    <name type="common">Wild taro</name>
    <name type="synonym">Arum esculentum</name>
    <dbReference type="NCBI Taxonomy" id="4460"/>
    <lineage>
        <taxon>Eukaryota</taxon>
        <taxon>Viridiplantae</taxon>
        <taxon>Streptophyta</taxon>
        <taxon>Embryophyta</taxon>
        <taxon>Tracheophyta</taxon>
        <taxon>Spermatophyta</taxon>
        <taxon>Magnoliopsida</taxon>
        <taxon>Liliopsida</taxon>
        <taxon>Araceae</taxon>
        <taxon>Aroideae</taxon>
        <taxon>Colocasieae</taxon>
        <taxon>Colocasia</taxon>
    </lineage>
</organism>
<dbReference type="GO" id="GO:0031347">
    <property type="term" value="P:regulation of defense response"/>
    <property type="evidence" value="ECO:0007669"/>
    <property type="project" value="TreeGrafter"/>
</dbReference>
<comment type="caution">
    <text evidence="2">The sequence shown here is derived from an EMBL/GenBank/DDBJ whole genome shotgun (WGS) entry which is preliminary data.</text>
</comment>